<comment type="similarity">
    <text evidence="4">Belongs to the SIMIBI class G3E GTPase family. ZNG1 subfamily.</text>
</comment>
<evidence type="ECO:0000256" key="3">
    <source>
        <dbReference type="ARBA" id="ARBA00023186"/>
    </source>
</evidence>
<dbReference type="InterPro" id="IPR051316">
    <property type="entry name" value="Zinc-reg_GTPase_activator"/>
</dbReference>
<evidence type="ECO:0000256" key="6">
    <source>
        <dbReference type="SAM" id="MobiDB-lite"/>
    </source>
</evidence>
<dbReference type="CDD" id="cd03112">
    <property type="entry name" value="CobW-like"/>
    <property type="match status" value="1"/>
</dbReference>
<feature type="compositionally biased region" description="Basic and acidic residues" evidence="6">
    <location>
        <begin position="230"/>
        <end position="273"/>
    </location>
</feature>
<feature type="domain" description="CobW C-terminal" evidence="7">
    <location>
        <begin position="294"/>
        <end position="381"/>
    </location>
</feature>
<keyword evidence="2" id="KW-0378">Hydrolase</keyword>
<dbReference type="InterPro" id="IPR027417">
    <property type="entry name" value="P-loop_NTPase"/>
</dbReference>
<keyword evidence="1" id="KW-0547">Nucleotide-binding</keyword>
<evidence type="ECO:0000313" key="9">
    <source>
        <dbReference type="Proteomes" id="UP000812277"/>
    </source>
</evidence>
<evidence type="ECO:0000256" key="4">
    <source>
        <dbReference type="ARBA" id="ARBA00034320"/>
    </source>
</evidence>
<protein>
    <submittedName>
        <fullName evidence="8">GTP-binding protein</fullName>
    </submittedName>
</protein>
<keyword evidence="3" id="KW-0143">Chaperone</keyword>
<accession>A0ABS7D936</accession>
<dbReference type="SMART" id="SM00833">
    <property type="entry name" value="CobW_C"/>
    <property type="match status" value="1"/>
</dbReference>
<organism evidence="8 9">
    <name type="scientific">Paenibacillus oenotherae</name>
    <dbReference type="NCBI Taxonomy" id="1435645"/>
    <lineage>
        <taxon>Bacteria</taxon>
        <taxon>Bacillati</taxon>
        <taxon>Bacillota</taxon>
        <taxon>Bacilli</taxon>
        <taxon>Bacillales</taxon>
        <taxon>Paenibacillaceae</taxon>
        <taxon>Paenibacillus</taxon>
    </lineage>
</organism>
<dbReference type="InterPro" id="IPR011629">
    <property type="entry name" value="CobW-like_C"/>
</dbReference>
<dbReference type="SUPFAM" id="SSF52540">
    <property type="entry name" value="P-loop containing nucleoside triphosphate hydrolases"/>
    <property type="match status" value="1"/>
</dbReference>
<dbReference type="InterPro" id="IPR003495">
    <property type="entry name" value="CobW/HypB/UreG_nucleotide-bd"/>
</dbReference>
<evidence type="ECO:0000256" key="2">
    <source>
        <dbReference type="ARBA" id="ARBA00022801"/>
    </source>
</evidence>
<keyword evidence="9" id="KW-1185">Reference proteome</keyword>
<evidence type="ECO:0000256" key="5">
    <source>
        <dbReference type="ARBA" id="ARBA00049117"/>
    </source>
</evidence>
<dbReference type="Pfam" id="PF02492">
    <property type="entry name" value="cobW"/>
    <property type="match status" value="1"/>
</dbReference>
<dbReference type="SUPFAM" id="SSF90002">
    <property type="entry name" value="Hypothetical protein YjiA, C-terminal domain"/>
    <property type="match status" value="1"/>
</dbReference>
<evidence type="ECO:0000259" key="7">
    <source>
        <dbReference type="SMART" id="SM00833"/>
    </source>
</evidence>
<dbReference type="Proteomes" id="UP000812277">
    <property type="component" value="Unassembled WGS sequence"/>
</dbReference>
<proteinExistence type="inferred from homology"/>
<dbReference type="PANTHER" id="PTHR13748">
    <property type="entry name" value="COBW-RELATED"/>
    <property type="match status" value="1"/>
</dbReference>
<reference evidence="8 9" key="1">
    <citation type="submission" date="2021-07" db="EMBL/GenBank/DDBJ databases">
        <title>Paenibacillus radiodurans sp. nov., isolated from the southeastern edge of Tengger Desert.</title>
        <authorList>
            <person name="Zhang G."/>
        </authorList>
    </citation>
    <scope>NUCLEOTIDE SEQUENCE [LARGE SCALE GENOMIC DNA]</scope>
    <source>
        <strain evidence="8 9">DT7-4</strain>
    </source>
</reference>
<sequence length="382" mass="43313">MDNKRTIPIYLFSGFLGSGKTTLLNHVIDYYKAADVKVAVIMNELGDVNLDGQLVDSDIPMAEMLSGCICCTIRGDLSMEIKDLIEEHRPDVIIIESTGAANPLEIIDGITETSMYTRIDLRKVITVVDGPELLARSRRGGRTYKLMQDQIRCATDLIVNKADKIAPEELVEAQQLIRELNPHAPLTVTIRCVTDMRLFDLSEQAASIGSWPHHEHDQHICGANCTHDSHDDASNHDHNHASHDNVSNRDHNQDSHDNASNRDHQHDSQDHTHANGQHNSESHHHHHHHTHEHVMTLTHYFDRAVSSHAFEALIAALPKEVYRAKGILTFSDTNSRFLFQYAYRELEFTRITPQGHVNDVAVFIGEHFAKEELLRMLRQLEQ</sequence>
<dbReference type="PANTHER" id="PTHR13748:SF62">
    <property type="entry name" value="COBW DOMAIN-CONTAINING PROTEIN"/>
    <property type="match status" value="1"/>
</dbReference>
<dbReference type="EMBL" id="JAHZIJ010000013">
    <property type="protein sequence ID" value="MBW7476449.1"/>
    <property type="molecule type" value="Genomic_DNA"/>
</dbReference>
<evidence type="ECO:0000313" key="8">
    <source>
        <dbReference type="EMBL" id="MBW7476449.1"/>
    </source>
</evidence>
<evidence type="ECO:0000256" key="1">
    <source>
        <dbReference type="ARBA" id="ARBA00022741"/>
    </source>
</evidence>
<dbReference type="InterPro" id="IPR036627">
    <property type="entry name" value="CobW-likC_sf"/>
</dbReference>
<name>A0ABS7D936_9BACL</name>
<dbReference type="Pfam" id="PF07683">
    <property type="entry name" value="CobW_C"/>
    <property type="match status" value="1"/>
</dbReference>
<feature type="region of interest" description="Disordered" evidence="6">
    <location>
        <begin position="230"/>
        <end position="293"/>
    </location>
</feature>
<gene>
    <name evidence="8" type="ORF">K0T92_17080</name>
</gene>
<comment type="caution">
    <text evidence="8">The sequence shown here is derived from an EMBL/GenBank/DDBJ whole genome shotgun (WGS) entry which is preliminary data.</text>
</comment>
<dbReference type="Gene3D" id="3.40.50.300">
    <property type="entry name" value="P-loop containing nucleotide triphosphate hydrolases"/>
    <property type="match status" value="1"/>
</dbReference>
<comment type="catalytic activity">
    <reaction evidence="5">
        <text>GTP + H2O = GDP + phosphate + H(+)</text>
        <dbReference type="Rhea" id="RHEA:19669"/>
        <dbReference type="ChEBI" id="CHEBI:15377"/>
        <dbReference type="ChEBI" id="CHEBI:15378"/>
        <dbReference type="ChEBI" id="CHEBI:37565"/>
        <dbReference type="ChEBI" id="CHEBI:43474"/>
        <dbReference type="ChEBI" id="CHEBI:58189"/>
    </reaction>
    <physiologicalReaction direction="left-to-right" evidence="5">
        <dbReference type="Rhea" id="RHEA:19670"/>
    </physiologicalReaction>
</comment>
<dbReference type="Gene3D" id="3.30.1220.10">
    <property type="entry name" value="CobW-like, C-terminal domain"/>
    <property type="match status" value="1"/>
</dbReference>